<dbReference type="InterPro" id="IPR003647">
    <property type="entry name" value="Intron_nuc_1_rpt"/>
</dbReference>
<dbReference type="Pfam" id="PF07453">
    <property type="entry name" value="NUMOD1"/>
    <property type="match status" value="2"/>
</dbReference>
<dbReference type="InterPro" id="IPR036388">
    <property type="entry name" value="WH-like_DNA-bd_sf"/>
</dbReference>
<dbReference type="InterPro" id="IPR010896">
    <property type="entry name" value="NUMOD1"/>
</dbReference>
<dbReference type="GO" id="GO:0016788">
    <property type="term" value="F:hydrolase activity, acting on ester bonds"/>
    <property type="evidence" value="ECO:0007669"/>
    <property type="project" value="InterPro"/>
</dbReference>
<dbReference type="Proteomes" id="UP000324326">
    <property type="component" value="Unassembled WGS sequence"/>
</dbReference>
<dbReference type="Pfam" id="PF13392">
    <property type="entry name" value="HNH_3"/>
    <property type="match status" value="1"/>
</dbReference>
<feature type="domain" description="HNH nuclease" evidence="1">
    <location>
        <begin position="56"/>
        <end position="105"/>
    </location>
</feature>
<proteinExistence type="predicted"/>
<dbReference type="InterPro" id="IPR044925">
    <property type="entry name" value="His-Me_finger_sf"/>
</dbReference>
<dbReference type="Gene3D" id="1.10.10.10">
    <property type="entry name" value="Winged helix-like DNA-binding domain superfamily/Winged helix DNA-binding domain"/>
    <property type="match status" value="2"/>
</dbReference>
<evidence type="ECO:0000259" key="1">
    <source>
        <dbReference type="SMART" id="SM00507"/>
    </source>
</evidence>
<organism evidence="2 3">
    <name type="scientific">Bacillus swezeyi</name>
    <dbReference type="NCBI Taxonomy" id="1925020"/>
    <lineage>
        <taxon>Bacteria</taxon>
        <taxon>Bacillati</taxon>
        <taxon>Bacillota</taxon>
        <taxon>Bacilli</taxon>
        <taxon>Bacillales</taxon>
        <taxon>Bacillaceae</taxon>
        <taxon>Bacillus</taxon>
    </lineage>
</organism>
<name>A0A5M8RGY4_9BACI</name>
<gene>
    <name evidence="2" type="ORF">DX927_23700</name>
</gene>
<dbReference type="SMART" id="SM00497">
    <property type="entry name" value="IENR1"/>
    <property type="match status" value="2"/>
</dbReference>
<dbReference type="InterPro" id="IPR010902">
    <property type="entry name" value="NUMOD4"/>
</dbReference>
<comment type="caution">
    <text evidence="2">The sequence shown here is derived from an EMBL/GenBank/DDBJ whole genome shotgun (WGS) entry which is preliminary data.</text>
</comment>
<dbReference type="SMART" id="SM00507">
    <property type="entry name" value="HNHc"/>
    <property type="match status" value="1"/>
</dbReference>
<dbReference type="RefSeq" id="WP_148959198.1">
    <property type="nucleotide sequence ID" value="NZ_QSND01000008.1"/>
</dbReference>
<accession>A0A5M8RGY4</accession>
<dbReference type="InterPro" id="IPR003615">
    <property type="entry name" value="HNH_nuc"/>
</dbReference>
<protein>
    <recommendedName>
        <fullName evidence="1">HNH nuclease domain-containing protein</fullName>
    </recommendedName>
</protein>
<reference evidence="2 3" key="1">
    <citation type="submission" date="2018-08" db="EMBL/GenBank/DDBJ databases">
        <title>Bacillus phenotypic plasticity.</title>
        <authorList>
            <person name="Hurtado E."/>
        </authorList>
    </citation>
    <scope>NUCLEOTIDE SEQUENCE [LARGE SCALE GENOMIC DNA]</scope>
    <source>
        <strain evidence="2 3">427</strain>
    </source>
</reference>
<evidence type="ECO:0000313" key="2">
    <source>
        <dbReference type="EMBL" id="KAA6446698.1"/>
    </source>
</evidence>
<evidence type="ECO:0000313" key="3">
    <source>
        <dbReference type="Proteomes" id="UP000324326"/>
    </source>
</evidence>
<dbReference type="Pfam" id="PF07463">
    <property type="entry name" value="NUMOD4"/>
    <property type="match status" value="1"/>
</dbReference>
<dbReference type="EMBL" id="QSND01000008">
    <property type="protein sequence ID" value="KAA6446698.1"/>
    <property type="molecule type" value="Genomic_DNA"/>
</dbReference>
<dbReference type="AlphaFoldDB" id="A0A5M8RGY4"/>
<sequence>MEEWKRIYINGTETVYEISNTGRCRNITKKSWKTKGVLRPRVNNKSGYVQYCIVHQSKKYYMYAHRLVATYFLEENKNLQVNHKDGDKQNNHQNNLEWVTGKENMRHCFDTGLSNIPKPIVQYTLTGQKIAEYKSESEAARALNIDVRTICNGVINKEGSQACGYQWRYANDKRKVSNISKSVKFYSRGVIQLTIEGDFVNYFSSITDAYKVLNKTDNGAISQVCKGNRNSFAGYKWVYEQDYKKSVDEDIVYSPTLNIGKPRV</sequence>
<dbReference type="Gene3D" id="3.90.75.20">
    <property type="match status" value="1"/>
</dbReference>
<dbReference type="SUPFAM" id="SSF54060">
    <property type="entry name" value="His-Me finger endonucleases"/>
    <property type="match status" value="1"/>
</dbReference>